<feature type="region of interest" description="Disordered" evidence="1">
    <location>
        <begin position="51"/>
        <end position="91"/>
    </location>
</feature>
<proteinExistence type="predicted"/>
<dbReference type="Proteomes" id="UP001279734">
    <property type="component" value="Unassembled WGS sequence"/>
</dbReference>
<reference evidence="2" key="1">
    <citation type="submission" date="2023-05" db="EMBL/GenBank/DDBJ databases">
        <title>Nepenthes gracilis genome sequencing.</title>
        <authorList>
            <person name="Fukushima K."/>
        </authorList>
    </citation>
    <scope>NUCLEOTIDE SEQUENCE</scope>
    <source>
        <strain evidence="2">SING2019-196</strain>
    </source>
</reference>
<organism evidence="2 3">
    <name type="scientific">Nepenthes gracilis</name>
    <name type="common">Slender pitcher plant</name>
    <dbReference type="NCBI Taxonomy" id="150966"/>
    <lineage>
        <taxon>Eukaryota</taxon>
        <taxon>Viridiplantae</taxon>
        <taxon>Streptophyta</taxon>
        <taxon>Embryophyta</taxon>
        <taxon>Tracheophyta</taxon>
        <taxon>Spermatophyta</taxon>
        <taxon>Magnoliopsida</taxon>
        <taxon>eudicotyledons</taxon>
        <taxon>Gunneridae</taxon>
        <taxon>Pentapetalae</taxon>
        <taxon>Caryophyllales</taxon>
        <taxon>Nepenthaceae</taxon>
        <taxon>Nepenthes</taxon>
    </lineage>
</organism>
<dbReference type="EMBL" id="BSYO01000039">
    <property type="protein sequence ID" value="GMH30827.1"/>
    <property type="molecule type" value="Genomic_DNA"/>
</dbReference>
<protein>
    <submittedName>
        <fullName evidence="2">Uncharacterized protein</fullName>
    </submittedName>
</protein>
<evidence type="ECO:0000313" key="3">
    <source>
        <dbReference type="Proteomes" id="UP001279734"/>
    </source>
</evidence>
<evidence type="ECO:0000313" key="2">
    <source>
        <dbReference type="EMBL" id="GMH30827.1"/>
    </source>
</evidence>
<keyword evidence="3" id="KW-1185">Reference proteome</keyword>
<sequence>MQPLNHPSEKKHGMKVPGLRRDVAKKIETFHHEIHERLTNPVPMVLEEAPTRFEAKMNKEEGAAGNSQEKRKAEKKIKTETQRLGQGPEDA</sequence>
<gene>
    <name evidence="2" type="ORF">Nepgr_032670</name>
</gene>
<feature type="compositionally biased region" description="Basic and acidic residues" evidence="1">
    <location>
        <begin position="51"/>
        <end position="81"/>
    </location>
</feature>
<comment type="caution">
    <text evidence="2">The sequence shown here is derived from an EMBL/GenBank/DDBJ whole genome shotgun (WGS) entry which is preliminary data.</text>
</comment>
<dbReference type="AlphaFoldDB" id="A0AAD3TLA1"/>
<evidence type="ECO:0000256" key="1">
    <source>
        <dbReference type="SAM" id="MobiDB-lite"/>
    </source>
</evidence>
<feature type="region of interest" description="Disordered" evidence="1">
    <location>
        <begin position="1"/>
        <end position="20"/>
    </location>
</feature>
<accession>A0AAD3TLA1</accession>
<name>A0AAD3TLA1_NEPGR</name>